<evidence type="ECO:0000256" key="1">
    <source>
        <dbReference type="SAM" id="MobiDB-lite"/>
    </source>
</evidence>
<feature type="region of interest" description="Disordered" evidence="1">
    <location>
        <begin position="30"/>
        <end position="62"/>
    </location>
</feature>
<dbReference type="AlphaFoldDB" id="A0A089QCL9"/>
<evidence type="ECO:0000313" key="2">
    <source>
        <dbReference type="EMBL" id="AIQ92329.1"/>
    </source>
</evidence>
<dbReference type="HOGENOM" id="CLU_2479799_0_0_5"/>
<gene>
    <name evidence="2" type="ORF">MOC_4574</name>
</gene>
<dbReference type="Proteomes" id="UP000029492">
    <property type="component" value="Chromosome"/>
</dbReference>
<proteinExistence type="predicted"/>
<dbReference type="STRING" id="693986.MOC_4574"/>
<keyword evidence="3" id="KW-1185">Reference proteome</keyword>
<sequence length="87" mass="9164">MNPLGIAGSVRLSTRRVGFSLRDRSGVARAESRARTGRGLRCPRDPELAPSLGSGRGAARPAASDLSGRVFLNNISANICIGFEILI</sequence>
<name>A0A089QCL9_9HYPH</name>
<dbReference type="KEGG" id="mor:MOC_4574"/>
<protein>
    <submittedName>
        <fullName evidence="2">Protein of unassigned function</fullName>
    </submittedName>
</protein>
<dbReference type="EMBL" id="CP003811">
    <property type="protein sequence ID" value="AIQ92329.1"/>
    <property type="molecule type" value="Genomic_DNA"/>
</dbReference>
<accession>A0A089QCL9</accession>
<reference evidence="2 3" key="1">
    <citation type="journal article" date="2014" name="PLoS ONE">
        <title>Genome Information of Methylobacterium oryzae, a Plant-Probiotic Methylotroph in the Phyllosphere.</title>
        <authorList>
            <person name="Kwak M.J."/>
            <person name="Jeong H."/>
            <person name="Madhaiyan M."/>
            <person name="Lee Y."/>
            <person name="Sa T.M."/>
            <person name="Oh T.K."/>
            <person name="Kim J.F."/>
        </authorList>
    </citation>
    <scope>NUCLEOTIDE SEQUENCE [LARGE SCALE GENOMIC DNA]</scope>
    <source>
        <strain evidence="2 3">CBMB20</strain>
    </source>
</reference>
<evidence type="ECO:0000313" key="3">
    <source>
        <dbReference type="Proteomes" id="UP000029492"/>
    </source>
</evidence>
<organism evidence="2 3">
    <name type="scientific">Methylobacterium oryzae CBMB20</name>
    <dbReference type="NCBI Taxonomy" id="693986"/>
    <lineage>
        <taxon>Bacteria</taxon>
        <taxon>Pseudomonadati</taxon>
        <taxon>Pseudomonadota</taxon>
        <taxon>Alphaproteobacteria</taxon>
        <taxon>Hyphomicrobiales</taxon>
        <taxon>Methylobacteriaceae</taxon>
        <taxon>Methylobacterium</taxon>
    </lineage>
</organism>